<accession>A0A6A6IPF1</accession>
<organism evidence="6 7">
    <name type="scientific">Trematosphaeria pertusa</name>
    <dbReference type="NCBI Taxonomy" id="390896"/>
    <lineage>
        <taxon>Eukaryota</taxon>
        <taxon>Fungi</taxon>
        <taxon>Dikarya</taxon>
        <taxon>Ascomycota</taxon>
        <taxon>Pezizomycotina</taxon>
        <taxon>Dothideomycetes</taxon>
        <taxon>Pleosporomycetidae</taxon>
        <taxon>Pleosporales</taxon>
        <taxon>Massarineae</taxon>
        <taxon>Trematosphaeriaceae</taxon>
        <taxon>Trematosphaeria</taxon>
    </lineage>
</organism>
<dbReference type="InterPro" id="IPR001365">
    <property type="entry name" value="A_deaminase_dom"/>
</dbReference>
<gene>
    <name evidence="6" type="ORF">BU26DRAFT_529434</name>
</gene>
<dbReference type="PANTHER" id="PTHR11409">
    <property type="entry name" value="ADENOSINE DEAMINASE"/>
    <property type="match status" value="1"/>
</dbReference>
<keyword evidence="7" id="KW-1185">Reference proteome</keyword>
<evidence type="ECO:0000259" key="5">
    <source>
        <dbReference type="Pfam" id="PF00962"/>
    </source>
</evidence>
<comment type="cofactor">
    <cofactor evidence="1">
        <name>Zn(2+)</name>
        <dbReference type="ChEBI" id="CHEBI:29105"/>
    </cofactor>
</comment>
<dbReference type="Proteomes" id="UP000800094">
    <property type="component" value="Unassembled WGS sequence"/>
</dbReference>
<feature type="domain" description="Adenosine deaminase" evidence="5">
    <location>
        <begin position="401"/>
        <end position="692"/>
    </location>
</feature>
<dbReference type="EMBL" id="ML987192">
    <property type="protein sequence ID" value="KAF2252276.1"/>
    <property type="molecule type" value="Genomic_DNA"/>
</dbReference>
<dbReference type="Pfam" id="PF00962">
    <property type="entry name" value="A_deaminase"/>
    <property type="match status" value="1"/>
</dbReference>
<evidence type="ECO:0000256" key="4">
    <source>
        <dbReference type="SAM" id="MobiDB-lite"/>
    </source>
</evidence>
<dbReference type="GO" id="GO:0046872">
    <property type="term" value="F:metal ion binding"/>
    <property type="evidence" value="ECO:0007669"/>
    <property type="project" value="UniProtKB-KW"/>
</dbReference>
<evidence type="ECO:0000313" key="6">
    <source>
        <dbReference type="EMBL" id="KAF2252276.1"/>
    </source>
</evidence>
<name>A0A6A6IPF1_9PLEO</name>
<keyword evidence="3 6" id="KW-0378">Hydrolase</keyword>
<dbReference type="AlphaFoldDB" id="A0A6A6IPF1"/>
<dbReference type="OrthoDB" id="7202371at2759"/>
<dbReference type="PANTHER" id="PTHR11409:SF37">
    <property type="entry name" value="ADENOSINE DEAMINASE DOMAIN-CONTAINING PROTEIN"/>
    <property type="match status" value="1"/>
</dbReference>
<dbReference type="GO" id="GO:0046103">
    <property type="term" value="P:inosine biosynthetic process"/>
    <property type="evidence" value="ECO:0007669"/>
    <property type="project" value="TreeGrafter"/>
</dbReference>
<reference evidence="6" key="1">
    <citation type="journal article" date="2020" name="Stud. Mycol.">
        <title>101 Dothideomycetes genomes: a test case for predicting lifestyles and emergence of pathogens.</title>
        <authorList>
            <person name="Haridas S."/>
            <person name="Albert R."/>
            <person name="Binder M."/>
            <person name="Bloem J."/>
            <person name="Labutti K."/>
            <person name="Salamov A."/>
            <person name="Andreopoulos B."/>
            <person name="Baker S."/>
            <person name="Barry K."/>
            <person name="Bills G."/>
            <person name="Bluhm B."/>
            <person name="Cannon C."/>
            <person name="Castanera R."/>
            <person name="Culley D."/>
            <person name="Daum C."/>
            <person name="Ezra D."/>
            <person name="Gonzalez J."/>
            <person name="Henrissat B."/>
            <person name="Kuo A."/>
            <person name="Liang C."/>
            <person name="Lipzen A."/>
            <person name="Lutzoni F."/>
            <person name="Magnuson J."/>
            <person name="Mondo S."/>
            <person name="Nolan M."/>
            <person name="Ohm R."/>
            <person name="Pangilinan J."/>
            <person name="Park H.-J."/>
            <person name="Ramirez L."/>
            <person name="Alfaro M."/>
            <person name="Sun H."/>
            <person name="Tritt A."/>
            <person name="Yoshinaga Y."/>
            <person name="Zwiers L.-H."/>
            <person name="Turgeon B."/>
            <person name="Goodwin S."/>
            <person name="Spatafora J."/>
            <person name="Crous P."/>
            <person name="Grigoriev I."/>
        </authorList>
    </citation>
    <scope>NUCLEOTIDE SEQUENCE</scope>
    <source>
        <strain evidence="6">CBS 122368</strain>
    </source>
</reference>
<dbReference type="InterPro" id="IPR006330">
    <property type="entry name" value="Ado/ade_deaminase"/>
</dbReference>
<dbReference type="InterPro" id="IPR032466">
    <property type="entry name" value="Metal_Hydrolase"/>
</dbReference>
<dbReference type="SUPFAM" id="SSF51556">
    <property type="entry name" value="Metallo-dependent hydrolases"/>
    <property type="match status" value="1"/>
</dbReference>
<dbReference type="GeneID" id="54584227"/>
<evidence type="ECO:0000256" key="1">
    <source>
        <dbReference type="ARBA" id="ARBA00001947"/>
    </source>
</evidence>
<evidence type="ECO:0000256" key="2">
    <source>
        <dbReference type="ARBA" id="ARBA00022723"/>
    </source>
</evidence>
<dbReference type="GO" id="GO:0004000">
    <property type="term" value="F:adenosine deaminase activity"/>
    <property type="evidence" value="ECO:0007669"/>
    <property type="project" value="TreeGrafter"/>
</dbReference>
<feature type="compositionally biased region" description="Basic and acidic residues" evidence="4">
    <location>
        <begin position="1"/>
        <end position="17"/>
    </location>
</feature>
<protein>
    <submittedName>
        <fullName evidence="6">Metallo-dependent hydrolase</fullName>
    </submittedName>
</protein>
<dbReference type="RefSeq" id="XP_033687280.1">
    <property type="nucleotide sequence ID" value="XM_033830897.1"/>
</dbReference>
<dbReference type="Gene3D" id="3.20.20.140">
    <property type="entry name" value="Metal-dependent hydrolases"/>
    <property type="match status" value="1"/>
</dbReference>
<evidence type="ECO:0000256" key="3">
    <source>
        <dbReference type="ARBA" id="ARBA00022801"/>
    </source>
</evidence>
<feature type="region of interest" description="Disordered" evidence="4">
    <location>
        <begin position="1"/>
        <end position="71"/>
    </location>
</feature>
<proteinExistence type="predicted"/>
<dbReference type="GO" id="GO:0006154">
    <property type="term" value="P:adenosine catabolic process"/>
    <property type="evidence" value="ECO:0007669"/>
    <property type="project" value="TreeGrafter"/>
</dbReference>
<keyword evidence="2" id="KW-0479">Metal-binding</keyword>
<evidence type="ECO:0000313" key="7">
    <source>
        <dbReference type="Proteomes" id="UP000800094"/>
    </source>
</evidence>
<sequence>MPVDGDPKTTSDSEKPRHGWLAKCGIPIPALSVRGRRGSDKDPNRPIMTLANKDKKRKRTAQSPLPASRAPFKMAGRQEASLSVEAQQEAAKATFDHAIRVERPNQDPVTMEPAIAPPGFERPAVTAGQDYQKRRQALLKEEADNAWDYDARTKGVSENEKRAAIIIRELREYERRVVFGNNASEAIPGPETRDMGGKFLTNKERIESRSKLFEIAKEVPKGALLHLHFNAELNPERLLQEAQSMDNMYVWSMRPLCKEKDLDLTEMVFNVMPKTTTSNDIFSRAYQGCDNNWKLPKFQQDVWMKWSEFRERFPIVFPGMYVQTRAERATNAKARTCSEPAEIVLDPAENWIQRKMVLSEEEAYGPGQTVNGVWARFNQATRCFKGLLNYERVYKWYIGKAIDRMIDEKVMYAELRPMLMDKSIPADNGIDKLDNSAQMRMILDAVDAKKQELLAEGRLHLFPFGLKIIYCTPRSIPHKKMRSEMRDCIDLKIEFPELICGFDLVGAEDRPNYIGYYYEELVAFQKTCEEKNLEIPFLFHAGETLLDTGGSTDPGNSNLFDAVLLKSKRIGHGFSLMKHQELIKYFRKGPHEEEKDGKKVRVISPGICVELCPISNELLHLCRNIKEHPYPELLAAKIPCTVNSDNPSLFSNSMSHEFYQIMVGAPTISVHSWKQLALWSLEYSCLDDDKKAEGEKYFRTAWEQFCENVVREYGNLLDGDRINEAKANEKYA</sequence>